<evidence type="ECO:0000313" key="2">
    <source>
        <dbReference type="Proteomes" id="UP000324800"/>
    </source>
</evidence>
<sequence>MLALFRVIQPHVYEQQSQCAIVITQGREGFHLDAIRSFQGIESYTFMLCVRPILNTEPGFDGKYLIFELVGFQQALEP</sequence>
<comment type="caution">
    <text evidence="1">The sequence shown here is derived from an EMBL/GenBank/DDBJ whole genome shotgun (WGS) entry which is preliminary data.</text>
</comment>
<dbReference type="AlphaFoldDB" id="A0A5J4TLL5"/>
<dbReference type="Proteomes" id="UP000324800">
    <property type="component" value="Unassembled WGS sequence"/>
</dbReference>
<protein>
    <submittedName>
        <fullName evidence="1">Uncharacterized protein</fullName>
    </submittedName>
</protein>
<accession>A0A5J4TLL5</accession>
<dbReference type="EMBL" id="SNRW01029890">
    <property type="protein sequence ID" value="KAA6358411.1"/>
    <property type="molecule type" value="Genomic_DNA"/>
</dbReference>
<gene>
    <name evidence="1" type="ORF">EZS28_046062</name>
</gene>
<organism evidence="1 2">
    <name type="scientific">Streblomastix strix</name>
    <dbReference type="NCBI Taxonomy" id="222440"/>
    <lineage>
        <taxon>Eukaryota</taxon>
        <taxon>Metamonada</taxon>
        <taxon>Preaxostyla</taxon>
        <taxon>Oxymonadida</taxon>
        <taxon>Streblomastigidae</taxon>
        <taxon>Streblomastix</taxon>
    </lineage>
</organism>
<evidence type="ECO:0000313" key="1">
    <source>
        <dbReference type="EMBL" id="KAA6358411.1"/>
    </source>
</evidence>
<proteinExistence type="predicted"/>
<reference evidence="1 2" key="1">
    <citation type="submission" date="2019-03" db="EMBL/GenBank/DDBJ databases">
        <title>Single cell metagenomics reveals metabolic interactions within the superorganism composed of flagellate Streblomastix strix and complex community of Bacteroidetes bacteria on its surface.</title>
        <authorList>
            <person name="Treitli S.C."/>
            <person name="Kolisko M."/>
            <person name="Husnik F."/>
            <person name="Keeling P."/>
            <person name="Hampl V."/>
        </authorList>
    </citation>
    <scope>NUCLEOTIDE SEQUENCE [LARGE SCALE GENOMIC DNA]</scope>
    <source>
        <strain evidence="1">ST1C</strain>
    </source>
</reference>
<name>A0A5J4TLL5_9EUKA</name>